<dbReference type="PROSITE" id="PS00108">
    <property type="entry name" value="PROTEIN_KINASE_ST"/>
    <property type="match status" value="1"/>
</dbReference>
<dbReference type="OrthoDB" id="5337378at2759"/>
<dbReference type="GO" id="GO:0005524">
    <property type="term" value="F:ATP binding"/>
    <property type="evidence" value="ECO:0007669"/>
    <property type="project" value="UniProtKB-UniRule"/>
</dbReference>
<accession>A0A1Y2B9S1</accession>
<comment type="similarity">
    <text evidence="5">Belongs to the protein kinase superfamily. Ser/Thr protein kinase family. GCN2 subfamily.</text>
</comment>
<evidence type="ECO:0000313" key="9">
    <source>
        <dbReference type="EMBL" id="ORY31602.1"/>
    </source>
</evidence>
<reference evidence="9 10" key="1">
    <citation type="submission" date="2016-07" db="EMBL/GenBank/DDBJ databases">
        <title>Pervasive Adenine N6-methylation of Active Genes in Fungi.</title>
        <authorList>
            <consortium name="DOE Joint Genome Institute"/>
            <person name="Mondo S.J."/>
            <person name="Dannebaum R.O."/>
            <person name="Kuo R.C."/>
            <person name="Labutti K."/>
            <person name="Haridas S."/>
            <person name="Kuo A."/>
            <person name="Salamov A."/>
            <person name="Ahrendt S.R."/>
            <person name="Lipzen A."/>
            <person name="Sullivan W."/>
            <person name="Andreopoulos W.B."/>
            <person name="Clum A."/>
            <person name="Lindquist E."/>
            <person name="Daum C."/>
            <person name="Ramamoorthy G.K."/>
            <person name="Gryganskyi A."/>
            <person name="Culley D."/>
            <person name="Magnuson J.K."/>
            <person name="James T.Y."/>
            <person name="O'Malley M.A."/>
            <person name="Stajich J.E."/>
            <person name="Spatafora J.W."/>
            <person name="Visel A."/>
            <person name="Grigoriev I.V."/>
        </authorList>
    </citation>
    <scope>NUCLEOTIDE SEQUENCE [LARGE SCALE GENOMIC DNA]</scope>
    <source>
        <strain evidence="9 10">68-887.2</strain>
    </source>
</reference>
<evidence type="ECO:0000256" key="4">
    <source>
        <dbReference type="ARBA" id="ARBA00022840"/>
    </source>
</evidence>
<dbReference type="PANTHER" id="PTHR11042">
    <property type="entry name" value="EUKARYOTIC TRANSLATION INITIATION FACTOR 2-ALPHA KINASE EIF2-ALPHA KINASE -RELATED"/>
    <property type="match status" value="1"/>
</dbReference>
<keyword evidence="2 6" id="KW-0547">Nucleotide-binding</keyword>
<feature type="compositionally biased region" description="Polar residues" evidence="7">
    <location>
        <begin position="222"/>
        <end position="234"/>
    </location>
</feature>
<dbReference type="GO" id="GO:0004672">
    <property type="term" value="F:protein kinase activity"/>
    <property type="evidence" value="ECO:0007669"/>
    <property type="project" value="InterPro"/>
</dbReference>
<feature type="compositionally biased region" description="Low complexity" evidence="7">
    <location>
        <begin position="28"/>
        <end position="61"/>
    </location>
</feature>
<dbReference type="SMART" id="SM00220">
    <property type="entry name" value="S_TKc"/>
    <property type="match status" value="1"/>
</dbReference>
<feature type="compositionally biased region" description="Polar residues" evidence="7">
    <location>
        <begin position="62"/>
        <end position="72"/>
    </location>
</feature>
<evidence type="ECO:0000256" key="1">
    <source>
        <dbReference type="ARBA" id="ARBA00022679"/>
    </source>
</evidence>
<dbReference type="EMBL" id="MCFC01000014">
    <property type="protein sequence ID" value="ORY31602.1"/>
    <property type="molecule type" value="Genomic_DNA"/>
</dbReference>
<keyword evidence="4 6" id="KW-0067">ATP-binding</keyword>
<evidence type="ECO:0000259" key="8">
    <source>
        <dbReference type="PROSITE" id="PS50011"/>
    </source>
</evidence>
<keyword evidence="10" id="KW-1185">Reference proteome</keyword>
<feature type="domain" description="Protein kinase" evidence="8">
    <location>
        <begin position="691"/>
        <end position="971"/>
    </location>
</feature>
<dbReference type="GO" id="GO:0005634">
    <property type="term" value="C:nucleus"/>
    <property type="evidence" value="ECO:0007669"/>
    <property type="project" value="TreeGrafter"/>
</dbReference>
<dbReference type="Pfam" id="PF00069">
    <property type="entry name" value="Pkinase"/>
    <property type="match status" value="1"/>
</dbReference>
<evidence type="ECO:0000256" key="7">
    <source>
        <dbReference type="SAM" id="MobiDB-lite"/>
    </source>
</evidence>
<feature type="region of interest" description="Disordered" evidence="7">
    <location>
        <begin position="502"/>
        <end position="633"/>
    </location>
</feature>
<dbReference type="PANTHER" id="PTHR11042:SF189">
    <property type="entry name" value="PROTEIN KINASE DOMAIN-CONTAINING PROTEIN"/>
    <property type="match status" value="1"/>
</dbReference>
<sequence length="999" mass="106648">MQRTEINPAPTFRVPRAKGLNRPSTWFSKSSASASSASSSSSSTPTINSAFASTSAAASPSHNPFANPNVFSTKGKHRLSPSPSPHALRQDEDFVMISPVRPSITGIGRDGSSSGGSGSSPIEESPTPACGMASATARLKLGDDDSPIRRIPGQSRSLRAGPSLFVQTTKATPASPLKYSTNALALSDGETSPQLPETPLGECLPPQPLFPLRSSQSQECASSKAVFTTSNGSKSIRIDDRPRMNAPHPTRARSSTDAEQRIPMLGQKKAISLDAIPLSVDKDETFGSSLALNTGKKNRPSSSATASRDGRAHKRINSSEYRNPASISRSFGLKSGLALSLSPGLPDFSSSNSSLSSLSTNNMTPPASAFSPAEPPIFEDVKPLQEAFEQPSGTVSRKFKPRDSGVSMGGNDDRLPPPSVLKVNTNVRPRRPAMLKRTSSMGDEFRQDCETPGIGPAMGAAWPGPGAFDFLGDGALAIGMGSNDGKISMPGTPVKKQAFTTHRGMGHSHSQPTLASDAFDADDKVPPSTQKLPPSVRRATAIPHLTLTTTSSPDSPNAMDTDHSSPTVHLGNPMIGANEDKPTRVGMLRPNNGASETSEDEGTPTKGGGERLSLAMGSQVTPTPSPRSALKTKPNFANLPISTPHLGGPIMPRLSLPAFAAPKLHRTLHHRQSHPAPATLAAEEDVFERRFITLETLGKGAFSTVVKVQERYGEGLWAVKKARGVFDGVRDRLRHLEEVDILRHLSKTPCDHVVQFEDAWEQNRQLFIQTELCLGSLAFFLEEYGRVVERLDEGRVWKIVRELSDGINHIHSNGVIHFDIKPANILISSTGSLKIGDFGLATRWPRVDPIEILQGSGLGGSAIHMSQSTVGTQAGRLEREGDRDYMPPEMLRGVFVMAADIFSFGLVILEVSTNICVPDGGAPWHALRSDDFSVVDLSPLSPALVDLITSCMRASPDQRPRIGHVVSHPVVQRARRRGKNALALKILVGLSISSVAGQA</sequence>
<dbReference type="InterPro" id="IPR008271">
    <property type="entry name" value="Ser/Thr_kinase_AS"/>
</dbReference>
<dbReference type="STRING" id="71784.A0A1Y2B9S1"/>
<evidence type="ECO:0000256" key="3">
    <source>
        <dbReference type="ARBA" id="ARBA00022777"/>
    </source>
</evidence>
<comment type="caution">
    <text evidence="9">The sequence shown here is derived from an EMBL/GenBank/DDBJ whole genome shotgun (WGS) entry which is preliminary data.</text>
</comment>
<evidence type="ECO:0000313" key="10">
    <source>
        <dbReference type="Proteomes" id="UP000193986"/>
    </source>
</evidence>
<protein>
    <recommendedName>
        <fullName evidence="8">Protein kinase domain-containing protein</fullName>
    </recommendedName>
</protein>
<dbReference type="PROSITE" id="PS50011">
    <property type="entry name" value="PROTEIN_KINASE_DOM"/>
    <property type="match status" value="1"/>
</dbReference>
<dbReference type="FunFam" id="1.10.510.10:FF:000811">
    <property type="entry name" value="Cyclin-dependent kinase WEE1"/>
    <property type="match status" value="1"/>
</dbReference>
<dbReference type="InterPro" id="IPR000719">
    <property type="entry name" value="Prot_kinase_dom"/>
</dbReference>
<evidence type="ECO:0000256" key="6">
    <source>
        <dbReference type="PROSITE-ProRule" id="PRU10141"/>
    </source>
</evidence>
<feature type="compositionally biased region" description="Low complexity" evidence="7">
    <location>
        <begin position="346"/>
        <end position="372"/>
    </location>
</feature>
<dbReference type="SUPFAM" id="SSF56112">
    <property type="entry name" value="Protein kinase-like (PK-like)"/>
    <property type="match status" value="1"/>
</dbReference>
<dbReference type="PROSITE" id="PS00107">
    <property type="entry name" value="PROTEIN_KINASE_ATP"/>
    <property type="match status" value="1"/>
</dbReference>
<dbReference type="Gene3D" id="1.10.510.10">
    <property type="entry name" value="Transferase(Phosphotransferase) domain 1"/>
    <property type="match status" value="1"/>
</dbReference>
<dbReference type="InterPro" id="IPR050339">
    <property type="entry name" value="CC_SR_Kinase"/>
</dbReference>
<proteinExistence type="inferred from homology"/>
<dbReference type="AlphaFoldDB" id="A0A1Y2B9S1"/>
<gene>
    <name evidence="9" type="ORF">BCR39DRAFT_86158</name>
</gene>
<feature type="binding site" evidence="6">
    <location>
        <position position="721"/>
    </location>
    <ligand>
        <name>ATP</name>
        <dbReference type="ChEBI" id="CHEBI:30616"/>
    </ligand>
</feature>
<feature type="region of interest" description="Disordered" evidence="7">
    <location>
        <begin position="346"/>
        <end position="374"/>
    </location>
</feature>
<feature type="region of interest" description="Disordered" evidence="7">
    <location>
        <begin position="388"/>
        <end position="424"/>
    </location>
</feature>
<organism evidence="9 10">
    <name type="scientific">Naematelia encephala</name>
    <dbReference type="NCBI Taxonomy" id="71784"/>
    <lineage>
        <taxon>Eukaryota</taxon>
        <taxon>Fungi</taxon>
        <taxon>Dikarya</taxon>
        <taxon>Basidiomycota</taxon>
        <taxon>Agaricomycotina</taxon>
        <taxon>Tremellomycetes</taxon>
        <taxon>Tremellales</taxon>
        <taxon>Naemateliaceae</taxon>
        <taxon>Naematelia</taxon>
    </lineage>
</organism>
<dbReference type="Proteomes" id="UP000193986">
    <property type="component" value="Unassembled WGS sequence"/>
</dbReference>
<feature type="region of interest" description="Disordered" evidence="7">
    <location>
        <begin position="222"/>
        <end position="259"/>
    </location>
</feature>
<dbReference type="GO" id="GO:0005737">
    <property type="term" value="C:cytoplasm"/>
    <property type="evidence" value="ECO:0007669"/>
    <property type="project" value="TreeGrafter"/>
</dbReference>
<feature type="region of interest" description="Disordered" evidence="7">
    <location>
        <begin position="290"/>
        <end position="321"/>
    </location>
</feature>
<dbReference type="Gene3D" id="3.30.200.20">
    <property type="entry name" value="Phosphorylase Kinase, domain 1"/>
    <property type="match status" value="1"/>
</dbReference>
<dbReference type="InterPro" id="IPR017441">
    <property type="entry name" value="Protein_kinase_ATP_BS"/>
</dbReference>
<keyword evidence="1" id="KW-0808">Transferase</keyword>
<dbReference type="InParanoid" id="A0A1Y2B9S1"/>
<evidence type="ECO:0000256" key="2">
    <source>
        <dbReference type="ARBA" id="ARBA00022741"/>
    </source>
</evidence>
<evidence type="ECO:0000256" key="5">
    <source>
        <dbReference type="ARBA" id="ARBA00037982"/>
    </source>
</evidence>
<dbReference type="InterPro" id="IPR011009">
    <property type="entry name" value="Kinase-like_dom_sf"/>
</dbReference>
<keyword evidence="3" id="KW-0418">Kinase</keyword>
<feature type="region of interest" description="Disordered" evidence="7">
    <location>
        <begin position="1"/>
        <end position="169"/>
    </location>
</feature>
<name>A0A1Y2B9S1_9TREE</name>